<dbReference type="GO" id="GO:0070301">
    <property type="term" value="P:cellular response to hydrogen peroxide"/>
    <property type="evidence" value="ECO:0007669"/>
    <property type="project" value="TreeGrafter"/>
</dbReference>
<dbReference type="STRING" id="145388.A0A0D2K6T1"/>
<dbReference type="InterPro" id="IPR002016">
    <property type="entry name" value="Haem_peroxidase"/>
</dbReference>
<evidence type="ECO:0000256" key="8">
    <source>
        <dbReference type="ARBA" id="ARBA00049145"/>
    </source>
</evidence>
<dbReference type="GeneID" id="25733788"/>
<organism evidence="11 12">
    <name type="scientific">Monoraphidium neglectum</name>
    <dbReference type="NCBI Taxonomy" id="145388"/>
    <lineage>
        <taxon>Eukaryota</taxon>
        <taxon>Viridiplantae</taxon>
        <taxon>Chlorophyta</taxon>
        <taxon>core chlorophytes</taxon>
        <taxon>Chlorophyceae</taxon>
        <taxon>CS clade</taxon>
        <taxon>Sphaeropleales</taxon>
        <taxon>Selenastraceae</taxon>
        <taxon>Monoraphidium</taxon>
    </lineage>
</organism>
<dbReference type="InterPro" id="IPR000763">
    <property type="entry name" value="Catalase_peroxidase"/>
</dbReference>
<dbReference type="GO" id="GO:0046872">
    <property type="term" value="F:metal ion binding"/>
    <property type="evidence" value="ECO:0007669"/>
    <property type="project" value="UniProtKB-KW"/>
</dbReference>
<dbReference type="GO" id="GO:0020037">
    <property type="term" value="F:heme binding"/>
    <property type="evidence" value="ECO:0007669"/>
    <property type="project" value="InterPro"/>
</dbReference>
<keyword evidence="7" id="KW-0376">Hydrogen peroxide</keyword>
<dbReference type="InterPro" id="IPR002207">
    <property type="entry name" value="Peroxidase_I"/>
</dbReference>
<proteinExistence type="inferred from homology"/>
<dbReference type="GO" id="GO:0004096">
    <property type="term" value="F:catalase activity"/>
    <property type="evidence" value="ECO:0007669"/>
    <property type="project" value="InterPro"/>
</dbReference>
<keyword evidence="4" id="KW-0479">Metal-binding</keyword>
<dbReference type="InterPro" id="IPR010255">
    <property type="entry name" value="Haem_peroxidase_sf"/>
</dbReference>
<dbReference type="AlphaFoldDB" id="A0A0D2K6T1"/>
<dbReference type="OrthoDB" id="407695at2759"/>
<keyword evidence="3" id="KW-0349">Heme</keyword>
<keyword evidence="6" id="KW-0408">Iron</keyword>
<dbReference type="EC" id="1.11.1.5" evidence="11"/>
<name>A0A0D2K6T1_9CHLO</name>
<dbReference type="PRINTS" id="PR00459">
    <property type="entry name" value="ASPEROXIDASE"/>
</dbReference>
<accession>A0A0D2K6T1</accession>
<dbReference type="Gene3D" id="1.10.520.10">
    <property type="match status" value="1"/>
</dbReference>
<evidence type="ECO:0000256" key="3">
    <source>
        <dbReference type="ARBA" id="ARBA00022617"/>
    </source>
</evidence>
<dbReference type="GO" id="GO:0005829">
    <property type="term" value="C:cytosol"/>
    <property type="evidence" value="ECO:0007669"/>
    <property type="project" value="TreeGrafter"/>
</dbReference>
<dbReference type="Pfam" id="PF00141">
    <property type="entry name" value="peroxidase"/>
    <property type="match status" value="1"/>
</dbReference>
<dbReference type="RefSeq" id="XP_013890918.1">
    <property type="nucleotide sequence ID" value="XM_014035464.1"/>
</dbReference>
<dbReference type="GO" id="GO:0042744">
    <property type="term" value="P:hydrogen peroxide catabolic process"/>
    <property type="evidence" value="ECO:0007669"/>
    <property type="project" value="UniProtKB-KW"/>
</dbReference>
<reference evidence="11 12" key="1">
    <citation type="journal article" date="2013" name="BMC Genomics">
        <title>Reconstruction of the lipid metabolism for the microalga Monoraphidium neglectum from its genome sequence reveals characteristics suitable for biofuel production.</title>
        <authorList>
            <person name="Bogen C."/>
            <person name="Al-Dilaimi A."/>
            <person name="Albersmeier A."/>
            <person name="Wichmann J."/>
            <person name="Grundmann M."/>
            <person name="Rupp O."/>
            <person name="Lauersen K.J."/>
            <person name="Blifernez-Klassen O."/>
            <person name="Kalinowski J."/>
            <person name="Goesmann A."/>
            <person name="Mussgnug J.H."/>
            <person name="Kruse O."/>
        </authorList>
    </citation>
    <scope>NUCLEOTIDE SEQUENCE [LARGE SCALE GENOMIC DNA]</scope>
    <source>
        <strain evidence="11 12">SAG 48.87</strain>
    </source>
</reference>
<evidence type="ECO:0000313" key="12">
    <source>
        <dbReference type="Proteomes" id="UP000054498"/>
    </source>
</evidence>
<evidence type="ECO:0000313" key="11">
    <source>
        <dbReference type="EMBL" id="KIY91898.1"/>
    </source>
</evidence>
<comment type="cofactor">
    <cofactor evidence="1">
        <name>heme b</name>
        <dbReference type="ChEBI" id="CHEBI:60344"/>
    </cofactor>
</comment>
<dbReference type="GO" id="GO:0004130">
    <property type="term" value="F:cytochrome-c peroxidase activity"/>
    <property type="evidence" value="ECO:0007669"/>
    <property type="project" value="UniProtKB-EC"/>
</dbReference>
<comment type="similarity">
    <text evidence="9">Belongs to the peroxidase family.</text>
</comment>
<dbReference type="CDD" id="cd00314">
    <property type="entry name" value="plant_peroxidase_like"/>
    <property type="match status" value="1"/>
</dbReference>
<protein>
    <submittedName>
        <fullName evidence="11">Cytochrome c peroxidase</fullName>
        <ecNumber evidence="11">1.11.1.5</ecNumber>
    </submittedName>
</protein>
<evidence type="ECO:0000256" key="5">
    <source>
        <dbReference type="ARBA" id="ARBA00023002"/>
    </source>
</evidence>
<evidence type="ECO:0000259" key="10">
    <source>
        <dbReference type="Pfam" id="PF00141"/>
    </source>
</evidence>
<dbReference type="EMBL" id="KK106156">
    <property type="protein sequence ID" value="KIY91898.1"/>
    <property type="molecule type" value="Genomic_DNA"/>
</dbReference>
<evidence type="ECO:0000256" key="7">
    <source>
        <dbReference type="ARBA" id="ARBA00023324"/>
    </source>
</evidence>
<keyword evidence="12" id="KW-1185">Reference proteome</keyword>
<evidence type="ECO:0000256" key="2">
    <source>
        <dbReference type="ARBA" id="ARBA00022559"/>
    </source>
</evidence>
<keyword evidence="2 11" id="KW-0575">Peroxidase</keyword>
<keyword evidence="5 11" id="KW-0560">Oxidoreductase</keyword>
<dbReference type="Gene3D" id="1.10.420.10">
    <property type="entry name" value="Peroxidase, domain 2"/>
    <property type="match status" value="1"/>
</dbReference>
<evidence type="ECO:0000256" key="6">
    <source>
        <dbReference type="ARBA" id="ARBA00023004"/>
    </source>
</evidence>
<comment type="catalytic activity">
    <reaction evidence="8">
        <text>2 H2O2 = O2 + 2 H2O</text>
        <dbReference type="Rhea" id="RHEA:20309"/>
        <dbReference type="ChEBI" id="CHEBI:15377"/>
        <dbReference type="ChEBI" id="CHEBI:15379"/>
        <dbReference type="ChEBI" id="CHEBI:16240"/>
        <dbReference type="EC" id="1.11.1.21"/>
    </reaction>
</comment>
<evidence type="ECO:0000256" key="9">
    <source>
        <dbReference type="RuleBase" id="RU004241"/>
    </source>
</evidence>
<sequence length="256" mass="26603">MSAALVDRRVHMATDYNGGCNGAWIRHAPQKDWPVNRGLDKVLEVLQPIKEKHGAGLSHADLIILAGTAALEAASGADPGSFGFCPARVDAPEADPSLDVLAPRTYVNASVAVRDGFAVAGFTPAEGVALAGRPRSAAYIKGQGYSGTWGGAPGAFDNGYFKTLLGETWVESKSASGKAEFKAEGKGDIIMTPEDLAIRDDPELVKIAKGYAEDGAAFLKAFSAAWTKLVNADRFDGPAGNVCDDKPAPSLAVAAS</sequence>
<evidence type="ECO:0000256" key="1">
    <source>
        <dbReference type="ARBA" id="ARBA00001970"/>
    </source>
</evidence>
<evidence type="ECO:0000256" key="4">
    <source>
        <dbReference type="ARBA" id="ARBA00022723"/>
    </source>
</evidence>
<dbReference type="Proteomes" id="UP000054498">
    <property type="component" value="Unassembled WGS sequence"/>
</dbReference>
<dbReference type="PANTHER" id="PTHR30555">
    <property type="entry name" value="HYDROPEROXIDASE I, BIFUNCTIONAL CATALASE-PEROXIDASE"/>
    <property type="match status" value="1"/>
</dbReference>
<feature type="domain" description="Plant heme peroxidase family profile" evidence="10">
    <location>
        <begin position="17"/>
        <end position="132"/>
    </location>
</feature>
<dbReference type="SUPFAM" id="SSF48113">
    <property type="entry name" value="Heme-dependent peroxidases"/>
    <property type="match status" value="1"/>
</dbReference>
<gene>
    <name evidence="11" type="ORF">MNEG_16065</name>
</gene>
<dbReference type="PRINTS" id="PR00458">
    <property type="entry name" value="PEROXIDASE"/>
</dbReference>
<dbReference type="KEGG" id="mng:MNEG_16065"/>
<dbReference type="PANTHER" id="PTHR30555:SF0">
    <property type="entry name" value="CATALASE-PEROXIDASE"/>
    <property type="match status" value="1"/>
</dbReference>